<evidence type="ECO:0000313" key="7">
    <source>
        <dbReference type="EMBL" id="SDX55787.1"/>
    </source>
</evidence>
<feature type="transmembrane region" description="Helical" evidence="5">
    <location>
        <begin position="47"/>
        <end position="66"/>
    </location>
</feature>
<evidence type="ECO:0000259" key="6">
    <source>
        <dbReference type="Pfam" id="PF04932"/>
    </source>
</evidence>
<accession>A0A1H3CNT9</accession>
<feature type="transmembrane region" description="Helical" evidence="5">
    <location>
        <begin position="78"/>
        <end position="96"/>
    </location>
</feature>
<reference evidence="7 8" key="1">
    <citation type="submission" date="2016-10" db="EMBL/GenBank/DDBJ databases">
        <authorList>
            <person name="de Groot N.N."/>
        </authorList>
    </citation>
    <scope>NUCLEOTIDE SEQUENCE [LARGE SCALE GENOMIC DNA]</scope>
    <source>
        <strain evidence="7 8">CGMCC 1.8894</strain>
    </source>
</reference>
<feature type="transmembrane region" description="Helical" evidence="5">
    <location>
        <begin position="20"/>
        <end position="40"/>
    </location>
</feature>
<evidence type="ECO:0000256" key="1">
    <source>
        <dbReference type="ARBA" id="ARBA00004141"/>
    </source>
</evidence>
<dbReference type="GO" id="GO:0016020">
    <property type="term" value="C:membrane"/>
    <property type="evidence" value="ECO:0007669"/>
    <property type="project" value="UniProtKB-SubCell"/>
</dbReference>
<evidence type="ECO:0000256" key="4">
    <source>
        <dbReference type="ARBA" id="ARBA00023136"/>
    </source>
</evidence>
<name>A0A1H3CNT9_9RHOB</name>
<evidence type="ECO:0000256" key="5">
    <source>
        <dbReference type="SAM" id="Phobius"/>
    </source>
</evidence>
<feature type="transmembrane region" description="Helical" evidence="5">
    <location>
        <begin position="108"/>
        <end position="124"/>
    </location>
</feature>
<gene>
    <name evidence="7" type="ORF">SAMN04488238_1103</name>
</gene>
<dbReference type="PANTHER" id="PTHR37422:SF13">
    <property type="entry name" value="LIPOPOLYSACCHARIDE BIOSYNTHESIS PROTEIN PA4999-RELATED"/>
    <property type="match status" value="1"/>
</dbReference>
<proteinExistence type="predicted"/>
<feature type="transmembrane region" description="Helical" evidence="5">
    <location>
        <begin position="136"/>
        <end position="155"/>
    </location>
</feature>
<keyword evidence="3 5" id="KW-1133">Transmembrane helix</keyword>
<evidence type="ECO:0000256" key="2">
    <source>
        <dbReference type="ARBA" id="ARBA00022692"/>
    </source>
</evidence>
<comment type="subcellular location">
    <subcellularLocation>
        <location evidence="1">Membrane</location>
        <topology evidence="1">Multi-pass membrane protein</topology>
    </subcellularLocation>
</comment>
<evidence type="ECO:0000256" key="3">
    <source>
        <dbReference type="ARBA" id="ARBA00022989"/>
    </source>
</evidence>
<sequence>MVLGISLASMMLLQVFGQGNLIFIQMSSMLILVVALLIAVSYKPTHSVASIVTILIVSFSFVLILSSFRSYEVLGSGPLVRAVAIVVFMGIGFLFAQRRGHNILERSFPVCAVALIFVLIFVLVDGDRHFARLTGHLHSNLWGFVASTLLVGVIYANIRLVSKILLIATSLYLLAFEFQTRGAFLFGLVFVSIFSGIEIISAIKKSPNSIFGYSVLSIILSVVIIALFLVTEYILVEILQTQSATRGLDSGLSGRTEIWRHYLNIYTERPIFGFGFDMSRFYAETYFRSEVGGEISSAHNSYITILFDFGLVGASLYFVLLFLVLIGSLRMKSLMFFAFVLIVLISGLTESRPLNVGNSAGIIFVFLIPYCAASAFSSQNRAVSSKRSRSLSDYKSMKFST</sequence>
<dbReference type="Pfam" id="PF04932">
    <property type="entry name" value="Wzy_C"/>
    <property type="match status" value="1"/>
</dbReference>
<feature type="transmembrane region" description="Helical" evidence="5">
    <location>
        <begin position="333"/>
        <end position="349"/>
    </location>
</feature>
<protein>
    <recommendedName>
        <fullName evidence="6">O-antigen ligase-related domain-containing protein</fullName>
    </recommendedName>
</protein>
<dbReference type="Proteomes" id="UP000198539">
    <property type="component" value="Unassembled WGS sequence"/>
</dbReference>
<dbReference type="PANTHER" id="PTHR37422">
    <property type="entry name" value="TEICHURONIC ACID BIOSYNTHESIS PROTEIN TUAE"/>
    <property type="match status" value="1"/>
</dbReference>
<dbReference type="AlphaFoldDB" id="A0A1H3CNT9"/>
<feature type="domain" description="O-antigen ligase-related" evidence="6">
    <location>
        <begin position="174"/>
        <end position="318"/>
    </location>
</feature>
<feature type="transmembrane region" description="Helical" evidence="5">
    <location>
        <begin position="184"/>
        <end position="203"/>
    </location>
</feature>
<dbReference type="STRING" id="564137.SAMN04488238_1103"/>
<dbReference type="InterPro" id="IPR007016">
    <property type="entry name" value="O-antigen_ligase-rel_domated"/>
</dbReference>
<evidence type="ECO:0000313" key="8">
    <source>
        <dbReference type="Proteomes" id="UP000198539"/>
    </source>
</evidence>
<feature type="transmembrane region" description="Helical" evidence="5">
    <location>
        <begin position="210"/>
        <end position="230"/>
    </location>
</feature>
<keyword evidence="8" id="KW-1185">Reference proteome</keyword>
<feature type="transmembrane region" description="Helical" evidence="5">
    <location>
        <begin position="302"/>
        <end position="326"/>
    </location>
</feature>
<keyword evidence="4 5" id="KW-0472">Membrane</keyword>
<organism evidence="7 8">
    <name type="scientific">Roseicitreum antarcticum</name>
    <dbReference type="NCBI Taxonomy" id="564137"/>
    <lineage>
        <taxon>Bacteria</taxon>
        <taxon>Pseudomonadati</taxon>
        <taxon>Pseudomonadota</taxon>
        <taxon>Alphaproteobacteria</taxon>
        <taxon>Rhodobacterales</taxon>
        <taxon>Paracoccaceae</taxon>
        <taxon>Roseicitreum</taxon>
    </lineage>
</organism>
<dbReference type="EMBL" id="FNOM01000010">
    <property type="protein sequence ID" value="SDX55787.1"/>
    <property type="molecule type" value="Genomic_DNA"/>
</dbReference>
<dbReference type="InterPro" id="IPR051533">
    <property type="entry name" value="WaaL-like"/>
</dbReference>
<feature type="transmembrane region" description="Helical" evidence="5">
    <location>
        <begin position="361"/>
        <end position="378"/>
    </location>
</feature>
<keyword evidence="2 5" id="KW-0812">Transmembrane</keyword>